<keyword evidence="1" id="KW-0175">Coiled coil</keyword>
<dbReference type="GeneID" id="83214233"/>
<sequence>MEYPQRLDDLVPRLERFPDEQDATDENPTPARRAPTRCTYVTRSCKLRGILQDDFKYLVVRNRRRNEKLYHNLNVVKDDFRRVAEYFQVLRRDALLLANLHIRRLCELRVDNGNVINGDIVPDLLTLAFWRHCLELVASPYPGTRRITRFHAEEWHQQLVVTFDNHYNPCRRYDNIMQIDRYDIPSYTSLVQYIVADTFTTNAITNAKEHLCGNLLIYMKRSWESLFLHVHPNQLPRKPSALATMATHAIKHHLEFDNTFDWLQNLPENVVNQAQQFYNLILPRYIQIVPPAMNLEDLEDEALDRITVMRIMDLSFIMLRQAETHPLAKKWSILPLAKHQIGFVEYDTVGLFKFFQLLYGQTGSQNLIPRPMMNIIGQMHNRTAYKMLMDDYGNQEQLWNQLFQLNKIAPFNNRRSFSRTTEQNRDIKPFGFAFAMQTDGHSARFRFKIRRVEQYPSSKKEFSLLPRGGNMSGSFLGRGIYHTNKEPIGLNDGILANARIVGIDPGIRDLFTAVSTSNGHLLSRDNREVDGTITAISNREYQERSGFQHSLRTELKARQHSGIQEYYDDLTMNPPTVSSMQNFQRHIRAIARVHDEIHGFHIRYRHRERRERNLARRQSTLDTLAISITRSIARGNIPRKHASKRERRRIRRSARRLNQLQQYQNLLQEHHNTQHQQMLQQMQEANQQITQQLHQQQAVLDILAYQQRVVQNLRHDIIQQGNQVLEQVEQNHLQALWTAYQDELAAMDQLHVEQRVQLGQEHENQRQAMEAEQQQQRQQFIHQQQQPPHTIISYGDADLRGTMRGHAPLPTKTFRQYLAKYCLVMCVDEFNTSQICSQCDNRLVNIVENYYRCNHRTKVFNITFRNHHRRIRYCLNDAGERMHRTSECQQALDAGSKRKKKHQYHAIHHL</sequence>
<dbReference type="EMBL" id="JARTCD010000031">
    <property type="protein sequence ID" value="KAJ8657521.1"/>
    <property type="molecule type" value="Genomic_DNA"/>
</dbReference>
<accession>A0AAD7V4K0</accession>
<comment type="caution">
    <text evidence="2">The sequence shown here is derived from an EMBL/GenBank/DDBJ whole genome shotgun (WGS) entry which is preliminary data.</text>
</comment>
<dbReference type="AlphaFoldDB" id="A0AAD7V4K0"/>
<reference evidence="2 3" key="1">
    <citation type="submission" date="2023-03" db="EMBL/GenBank/DDBJ databases">
        <title>Genome sequence of Lichtheimia ornata CBS 291.66.</title>
        <authorList>
            <person name="Mohabir J.T."/>
            <person name="Shea T.P."/>
            <person name="Kurbessoian T."/>
            <person name="Berby B."/>
            <person name="Fontaine J."/>
            <person name="Livny J."/>
            <person name="Gnirke A."/>
            <person name="Stajich J.E."/>
            <person name="Cuomo C.A."/>
        </authorList>
    </citation>
    <scope>NUCLEOTIDE SEQUENCE [LARGE SCALE GENOMIC DNA]</scope>
    <source>
        <strain evidence="2">CBS 291.66</strain>
    </source>
</reference>
<evidence type="ECO:0000313" key="3">
    <source>
        <dbReference type="Proteomes" id="UP001234581"/>
    </source>
</evidence>
<gene>
    <name evidence="2" type="ORF">O0I10_006823</name>
</gene>
<feature type="coiled-coil region" evidence="1">
    <location>
        <begin position="668"/>
        <end position="699"/>
    </location>
</feature>
<dbReference type="Proteomes" id="UP001234581">
    <property type="component" value="Unassembled WGS sequence"/>
</dbReference>
<name>A0AAD7V4K0_9FUNG</name>
<evidence type="ECO:0000256" key="1">
    <source>
        <dbReference type="SAM" id="Coils"/>
    </source>
</evidence>
<feature type="non-terminal residue" evidence="2">
    <location>
        <position position="1"/>
    </location>
</feature>
<organism evidence="2 3">
    <name type="scientific">Lichtheimia ornata</name>
    <dbReference type="NCBI Taxonomy" id="688661"/>
    <lineage>
        <taxon>Eukaryota</taxon>
        <taxon>Fungi</taxon>
        <taxon>Fungi incertae sedis</taxon>
        <taxon>Mucoromycota</taxon>
        <taxon>Mucoromycotina</taxon>
        <taxon>Mucoromycetes</taxon>
        <taxon>Mucorales</taxon>
        <taxon>Lichtheimiaceae</taxon>
        <taxon>Lichtheimia</taxon>
    </lineage>
</organism>
<evidence type="ECO:0000313" key="2">
    <source>
        <dbReference type="EMBL" id="KAJ8657521.1"/>
    </source>
</evidence>
<proteinExistence type="predicted"/>
<keyword evidence="3" id="KW-1185">Reference proteome</keyword>
<dbReference type="RefSeq" id="XP_058342434.1">
    <property type="nucleotide sequence ID" value="XM_058486848.1"/>
</dbReference>
<protein>
    <submittedName>
        <fullName evidence="2">Uncharacterized protein</fullName>
    </submittedName>
</protein>